<organism evidence="1 2">
    <name type="scientific">Planosporangium thailandense</name>
    <dbReference type="NCBI Taxonomy" id="765197"/>
    <lineage>
        <taxon>Bacteria</taxon>
        <taxon>Bacillati</taxon>
        <taxon>Actinomycetota</taxon>
        <taxon>Actinomycetes</taxon>
        <taxon>Micromonosporales</taxon>
        <taxon>Micromonosporaceae</taxon>
        <taxon>Planosporangium</taxon>
    </lineage>
</organism>
<keyword evidence="2" id="KW-1185">Reference proteome</keyword>
<evidence type="ECO:0008006" key="3">
    <source>
        <dbReference type="Google" id="ProtNLM"/>
    </source>
</evidence>
<accession>A0ABX0Y4A6</accession>
<proteinExistence type="predicted"/>
<gene>
    <name evidence="1" type="ORF">HC031_26375</name>
</gene>
<dbReference type="Proteomes" id="UP000722989">
    <property type="component" value="Unassembled WGS sequence"/>
</dbReference>
<dbReference type="EMBL" id="JAATVY010000027">
    <property type="protein sequence ID" value="NJC73217.1"/>
    <property type="molecule type" value="Genomic_DNA"/>
</dbReference>
<sequence length="109" mass="11755">MGSNQEVQVVTDALHAEAAKWRRLAGDMDAVRGNASRLELSNSAFFIGDLVSTVAHSAAYNEFRTYMVHLFSGAVTEFDQLGAALDKAADLYDASDGQAVTDLTQIYGH</sequence>
<evidence type="ECO:0000313" key="1">
    <source>
        <dbReference type="EMBL" id="NJC73217.1"/>
    </source>
</evidence>
<dbReference type="RefSeq" id="WP_167928127.1">
    <property type="nucleotide sequence ID" value="NZ_JAATVY010000027.1"/>
</dbReference>
<name>A0ABX0Y4A6_9ACTN</name>
<reference evidence="1 2" key="1">
    <citation type="submission" date="2020-03" db="EMBL/GenBank/DDBJ databases">
        <title>WGS of the type strain of Planosporangium spp.</title>
        <authorList>
            <person name="Thawai C."/>
        </authorList>
    </citation>
    <scope>NUCLEOTIDE SEQUENCE [LARGE SCALE GENOMIC DNA]</scope>
    <source>
        <strain evidence="1 2">TBRC 5610</strain>
    </source>
</reference>
<comment type="caution">
    <text evidence="1">The sequence shown here is derived from an EMBL/GenBank/DDBJ whole genome shotgun (WGS) entry which is preliminary data.</text>
</comment>
<evidence type="ECO:0000313" key="2">
    <source>
        <dbReference type="Proteomes" id="UP000722989"/>
    </source>
</evidence>
<protein>
    <recommendedName>
        <fullName evidence="3">Excreted virulence factor EspC (Type VII ESX diderm)</fullName>
    </recommendedName>
</protein>